<evidence type="ECO:0000256" key="1">
    <source>
        <dbReference type="SAM" id="MobiDB-lite"/>
    </source>
</evidence>
<name>W9G492_9MICO</name>
<dbReference type="EMBL" id="AWSA01000033">
    <property type="protein sequence ID" value="EWT00840.1"/>
    <property type="molecule type" value="Genomic_DNA"/>
</dbReference>
<accession>W9G492</accession>
<dbReference type="AlphaFoldDB" id="W9G492"/>
<feature type="region of interest" description="Disordered" evidence="1">
    <location>
        <begin position="22"/>
        <end position="71"/>
    </location>
</feature>
<dbReference type="PATRIC" id="fig|1386089.3.peg.2941"/>
<feature type="signal peptide" evidence="2">
    <location>
        <begin position="1"/>
        <end position="21"/>
    </location>
</feature>
<comment type="caution">
    <text evidence="3">The sequence shown here is derived from an EMBL/GenBank/DDBJ whole genome shotgun (WGS) entry which is preliminary data.</text>
</comment>
<reference evidence="3 4" key="1">
    <citation type="submission" date="2013-08" db="EMBL/GenBank/DDBJ databases">
        <title>Intrasporangium oryzae NRRL B-24470.</title>
        <authorList>
            <person name="Liu H."/>
            <person name="Wang G."/>
        </authorList>
    </citation>
    <scope>NUCLEOTIDE SEQUENCE [LARGE SCALE GENOMIC DNA]</scope>
    <source>
        <strain evidence="3 4">NRRL B-24470</strain>
    </source>
</reference>
<evidence type="ECO:0000313" key="4">
    <source>
        <dbReference type="Proteomes" id="UP000019489"/>
    </source>
</evidence>
<keyword evidence="2" id="KW-0732">Signal</keyword>
<keyword evidence="4" id="KW-1185">Reference proteome</keyword>
<evidence type="ECO:0008006" key="5">
    <source>
        <dbReference type="Google" id="ProtNLM"/>
    </source>
</evidence>
<evidence type="ECO:0000256" key="2">
    <source>
        <dbReference type="SAM" id="SignalP"/>
    </source>
</evidence>
<dbReference type="Proteomes" id="UP000019489">
    <property type="component" value="Unassembled WGS sequence"/>
</dbReference>
<gene>
    <name evidence="3" type="ORF">N865_13490</name>
</gene>
<sequence>MGAIALALAAALAGCSKADPAADPSGAGSGLTSSTAPADGGSSSAATPTGGSSGAATGTPTAAAPADQSTPEAAMTAWLNAMVGGDGQGVCSVMATRGKAFSSIPGASASCIKTITPLLDQLKELKSAFEGLTISGATVSGANATFESVTTEPAVAAEVVSSFKAVKIGGKWYITQ</sequence>
<feature type="compositionally biased region" description="Low complexity" evidence="1">
    <location>
        <begin position="24"/>
        <end position="67"/>
    </location>
</feature>
<evidence type="ECO:0000313" key="3">
    <source>
        <dbReference type="EMBL" id="EWT00840.1"/>
    </source>
</evidence>
<organism evidence="3 4">
    <name type="scientific">Intrasporangium oryzae NRRL B-24470</name>
    <dbReference type="NCBI Taxonomy" id="1386089"/>
    <lineage>
        <taxon>Bacteria</taxon>
        <taxon>Bacillati</taxon>
        <taxon>Actinomycetota</taxon>
        <taxon>Actinomycetes</taxon>
        <taxon>Micrococcales</taxon>
        <taxon>Intrasporangiaceae</taxon>
        <taxon>Intrasporangium</taxon>
    </lineage>
</organism>
<proteinExistence type="predicted"/>
<dbReference type="eggNOG" id="ENOG50304UD">
    <property type="taxonomic scope" value="Bacteria"/>
</dbReference>
<protein>
    <recommendedName>
        <fullName evidence="5">Lipoprotein</fullName>
    </recommendedName>
</protein>
<feature type="chain" id="PRO_5039595274" description="Lipoprotein" evidence="2">
    <location>
        <begin position="22"/>
        <end position="176"/>
    </location>
</feature>
<dbReference type="STRING" id="1386089.N865_13490"/>